<keyword evidence="1" id="KW-0472">Membrane</keyword>
<feature type="transmembrane region" description="Helical" evidence="1">
    <location>
        <begin position="25"/>
        <end position="41"/>
    </location>
</feature>
<dbReference type="Proteomes" id="UP000677305">
    <property type="component" value="Chromosome"/>
</dbReference>
<dbReference type="EMBL" id="CP058561">
    <property type="protein sequence ID" value="QUH27855.1"/>
    <property type="molecule type" value="Genomic_DNA"/>
</dbReference>
<dbReference type="OrthoDB" id="3628931at2"/>
<organism evidence="2 3">
    <name type="scientific">Vallitalea guaymasensis</name>
    <dbReference type="NCBI Taxonomy" id="1185412"/>
    <lineage>
        <taxon>Bacteria</taxon>
        <taxon>Bacillati</taxon>
        <taxon>Bacillota</taxon>
        <taxon>Clostridia</taxon>
        <taxon>Lachnospirales</taxon>
        <taxon>Vallitaleaceae</taxon>
        <taxon>Vallitalea</taxon>
    </lineage>
</organism>
<evidence type="ECO:0000256" key="1">
    <source>
        <dbReference type="SAM" id="Phobius"/>
    </source>
</evidence>
<dbReference type="RefSeq" id="WP_113671524.1">
    <property type="nucleotide sequence ID" value="NZ_CAJXUH010000014.1"/>
</dbReference>
<dbReference type="KEGG" id="vgu:HYG85_02565"/>
<name>A0A8J8M832_9FIRM</name>
<dbReference type="AlphaFoldDB" id="A0A8J8M832"/>
<feature type="transmembrane region" description="Helical" evidence="1">
    <location>
        <begin position="53"/>
        <end position="79"/>
    </location>
</feature>
<keyword evidence="3" id="KW-1185">Reference proteome</keyword>
<keyword evidence="1" id="KW-1133">Transmembrane helix</keyword>
<protein>
    <recommendedName>
        <fullName evidence="4">DUF4190 domain-containing protein</fullName>
    </recommendedName>
</protein>
<evidence type="ECO:0000313" key="3">
    <source>
        <dbReference type="Proteomes" id="UP000677305"/>
    </source>
</evidence>
<evidence type="ECO:0000313" key="2">
    <source>
        <dbReference type="EMBL" id="QUH27855.1"/>
    </source>
</evidence>
<accession>A0A8J8M832</accession>
<gene>
    <name evidence="2" type="ORF">HYG85_02565</name>
</gene>
<reference evidence="2 3" key="1">
    <citation type="submission" date="2020-07" db="EMBL/GenBank/DDBJ databases">
        <title>Vallitalea guaymasensis genome.</title>
        <authorList>
            <person name="Postec A."/>
        </authorList>
    </citation>
    <scope>NUCLEOTIDE SEQUENCE [LARGE SCALE GENOMIC DNA]</scope>
    <source>
        <strain evidence="2 3">Ra1766G1</strain>
    </source>
</reference>
<sequence length="82" mass="8276">MGVAALVLGIVSAIAAFIPFCNTIAFVPAVVGLILGIVETVKKSKNNEPKGMGIAGIVLNACAIVLIIIWVICLGSAIATAQ</sequence>
<keyword evidence="1" id="KW-0812">Transmembrane</keyword>
<evidence type="ECO:0008006" key="4">
    <source>
        <dbReference type="Google" id="ProtNLM"/>
    </source>
</evidence>
<proteinExistence type="predicted"/>